<dbReference type="RefSeq" id="WP_088564895.1">
    <property type="nucleotide sequence ID" value="NZ_CP020946.1"/>
</dbReference>
<dbReference type="CDD" id="cd03394">
    <property type="entry name" value="PAP2_like_5"/>
    <property type="match status" value="1"/>
</dbReference>
<feature type="signal peptide" evidence="1">
    <location>
        <begin position="1"/>
        <end position="18"/>
    </location>
</feature>
<dbReference type="Pfam" id="PF01569">
    <property type="entry name" value="PAP2"/>
    <property type="match status" value="1"/>
</dbReference>
<evidence type="ECO:0000313" key="3">
    <source>
        <dbReference type="EMBL" id="ASD63350.1"/>
    </source>
</evidence>
<dbReference type="InterPro" id="IPR036938">
    <property type="entry name" value="PAP2/HPO_sf"/>
</dbReference>
<dbReference type="Gene3D" id="1.20.144.10">
    <property type="entry name" value="Phosphatidic acid phosphatase type 2/haloperoxidase"/>
    <property type="match status" value="1"/>
</dbReference>
<name>A0A1Z3N799_BDEBC</name>
<dbReference type="OrthoDB" id="9773582at2"/>
<feature type="domain" description="Phosphatidic acid phosphatase type 2/haloperoxidase" evidence="2">
    <location>
        <begin position="107"/>
        <end position="206"/>
    </location>
</feature>
<evidence type="ECO:0000259" key="2">
    <source>
        <dbReference type="SMART" id="SM00014"/>
    </source>
</evidence>
<reference evidence="3 4" key="1">
    <citation type="submission" date="2017-04" db="EMBL/GenBank/DDBJ databases">
        <title>Whole genome sequence of Bdellovibrio bacteriovorus strain SSB218315.</title>
        <authorList>
            <person name="Oyedara O."/>
            <person name="Rodriguez-Perez M.A."/>
        </authorList>
    </citation>
    <scope>NUCLEOTIDE SEQUENCE [LARGE SCALE GENOMIC DNA]</scope>
    <source>
        <strain evidence="3 4">SSB218315</strain>
    </source>
</reference>
<protein>
    <recommendedName>
        <fullName evidence="2">Phosphatidic acid phosphatase type 2/haloperoxidase domain-containing protein</fullName>
    </recommendedName>
</protein>
<evidence type="ECO:0000313" key="4">
    <source>
        <dbReference type="Proteomes" id="UP000197003"/>
    </source>
</evidence>
<dbReference type="EMBL" id="CP020946">
    <property type="protein sequence ID" value="ASD63350.1"/>
    <property type="molecule type" value="Genomic_DNA"/>
</dbReference>
<dbReference type="AlphaFoldDB" id="A0A1Z3N799"/>
<dbReference type="Proteomes" id="UP000197003">
    <property type="component" value="Chromosome"/>
</dbReference>
<organism evidence="3 4">
    <name type="scientific">Bdellovibrio bacteriovorus</name>
    <dbReference type="NCBI Taxonomy" id="959"/>
    <lineage>
        <taxon>Bacteria</taxon>
        <taxon>Pseudomonadati</taxon>
        <taxon>Bdellovibrionota</taxon>
        <taxon>Bdellovibrionia</taxon>
        <taxon>Bdellovibrionales</taxon>
        <taxon>Pseudobdellovibrionaceae</taxon>
        <taxon>Bdellovibrio</taxon>
    </lineage>
</organism>
<keyword evidence="1" id="KW-0732">Signal</keyword>
<dbReference type="PANTHER" id="PTHR14969">
    <property type="entry name" value="SPHINGOSINE-1-PHOSPHATE PHOSPHOHYDROLASE"/>
    <property type="match status" value="1"/>
</dbReference>
<dbReference type="SUPFAM" id="SSF48317">
    <property type="entry name" value="Acid phosphatase/Vanadium-dependent haloperoxidase"/>
    <property type="match status" value="1"/>
</dbReference>
<accession>A0A1Z3N799</accession>
<proteinExistence type="predicted"/>
<feature type="chain" id="PRO_5013232656" description="Phosphatidic acid phosphatase type 2/haloperoxidase domain-containing protein" evidence="1">
    <location>
        <begin position="19"/>
        <end position="233"/>
    </location>
</feature>
<sequence length="233" mass="24741">MKNLVVAFLLFFTAAAQAEEKAFSWLWHQELKPTITNSFDSGGQLILLVGAGATVTARQYDQTVYKNNLSPDKLIMDKDTADIGAYLGSGGPGIAIALTQLWLDPQNGLAHSKALALTAASHITMASLIGRERPSGRDYLSFPSGHASSSYATATSLAYAYGYKVGIPAFALATFVAASRVSENIHWTSDVVAGAALGIYWGRASALNTGKSDYNIVPLVGAGFTGLSFHREF</sequence>
<dbReference type="InterPro" id="IPR000326">
    <property type="entry name" value="PAP2/HPO"/>
</dbReference>
<dbReference type="PANTHER" id="PTHR14969:SF13">
    <property type="entry name" value="AT30094P"/>
    <property type="match status" value="1"/>
</dbReference>
<dbReference type="SMART" id="SM00014">
    <property type="entry name" value="acidPPc"/>
    <property type="match status" value="1"/>
</dbReference>
<gene>
    <name evidence="3" type="ORF">B9G79_07070</name>
</gene>
<evidence type="ECO:0000256" key="1">
    <source>
        <dbReference type="SAM" id="SignalP"/>
    </source>
</evidence>